<dbReference type="Proteomes" id="UP001500582">
    <property type="component" value="Unassembled WGS sequence"/>
</dbReference>
<keyword evidence="2" id="KW-1185">Reference proteome</keyword>
<name>A0ABP8FZI2_9SPHI</name>
<organism evidence="1 2">
    <name type="scientific">Mucilaginibacter gynuensis</name>
    <dbReference type="NCBI Taxonomy" id="1302236"/>
    <lineage>
        <taxon>Bacteria</taxon>
        <taxon>Pseudomonadati</taxon>
        <taxon>Bacteroidota</taxon>
        <taxon>Sphingobacteriia</taxon>
        <taxon>Sphingobacteriales</taxon>
        <taxon>Sphingobacteriaceae</taxon>
        <taxon>Mucilaginibacter</taxon>
    </lineage>
</organism>
<sequence>MFLFACGGNSNVKYSFAPDTLTKQKALLLTFDYIRRETNPKDSITFNQEPEKSVKQINDSVFYVDNYFDRTNELKEKKHASYTCYVIHHTGYTTVDSLKIKDR</sequence>
<accession>A0ABP8FZI2</accession>
<gene>
    <name evidence="1" type="ORF">GCM10023149_10050</name>
</gene>
<comment type="caution">
    <text evidence="1">The sequence shown here is derived from an EMBL/GenBank/DDBJ whole genome shotgun (WGS) entry which is preliminary data.</text>
</comment>
<proteinExistence type="predicted"/>
<evidence type="ECO:0000313" key="1">
    <source>
        <dbReference type="EMBL" id="GAA4314043.1"/>
    </source>
</evidence>
<evidence type="ECO:0000313" key="2">
    <source>
        <dbReference type="Proteomes" id="UP001500582"/>
    </source>
</evidence>
<dbReference type="EMBL" id="BAABFT010000002">
    <property type="protein sequence ID" value="GAA4314043.1"/>
    <property type="molecule type" value="Genomic_DNA"/>
</dbReference>
<reference evidence="2" key="1">
    <citation type="journal article" date="2019" name="Int. J. Syst. Evol. Microbiol.">
        <title>The Global Catalogue of Microorganisms (GCM) 10K type strain sequencing project: providing services to taxonomists for standard genome sequencing and annotation.</title>
        <authorList>
            <consortium name="The Broad Institute Genomics Platform"/>
            <consortium name="The Broad Institute Genome Sequencing Center for Infectious Disease"/>
            <person name="Wu L."/>
            <person name="Ma J."/>
        </authorList>
    </citation>
    <scope>NUCLEOTIDE SEQUENCE [LARGE SCALE GENOMIC DNA]</scope>
    <source>
        <strain evidence="2">JCM 17705</strain>
    </source>
</reference>
<protein>
    <submittedName>
        <fullName evidence="1">Uncharacterized protein</fullName>
    </submittedName>
</protein>